<dbReference type="InterPro" id="IPR001584">
    <property type="entry name" value="Integrase_cat-core"/>
</dbReference>
<name>A0ABP8DP38_9ACTN</name>
<evidence type="ECO:0000313" key="3">
    <source>
        <dbReference type="Proteomes" id="UP001500620"/>
    </source>
</evidence>
<evidence type="ECO:0000313" key="2">
    <source>
        <dbReference type="EMBL" id="GAA4260454.1"/>
    </source>
</evidence>
<gene>
    <name evidence="2" type="ORF">GCM10022255_089170</name>
</gene>
<comment type="caution">
    <text evidence="2">The sequence shown here is derived from an EMBL/GenBank/DDBJ whole genome shotgun (WGS) entry which is preliminary data.</text>
</comment>
<dbReference type="InterPro" id="IPR012337">
    <property type="entry name" value="RNaseH-like_sf"/>
</dbReference>
<protein>
    <recommendedName>
        <fullName evidence="1">Integrase catalytic domain-containing protein</fullName>
    </recommendedName>
</protein>
<dbReference type="Proteomes" id="UP001500620">
    <property type="component" value="Unassembled WGS sequence"/>
</dbReference>
<feature type="domain" description="Integrase catalytic" evidence="1">
    <location>
        <begin position="62"/>
        <end position="248"/>
    </location>
</feature>
<dbReference type="SUPFAM" id="SSF53098">
    <property type="entry name" value="Ribonuclease H-like"/>
    <property type="match status" value="1"/>
</dbReference>
<dbReference type="EMBL" id="BAABAT010000040">
    <property type="protein sequence ID" value="GAA4260454.1"/>
    <property type="molecule type" value="Genomic_DNA"/>
</dbReference>
<dbReference type="InterPro" id="IPR036397">
    <property type="entry name" value="RNaseH_sf"/>
</dbReference>
<dbReference type="Gene3D" id="3.30.420.10">
    <property type="entry name" value="Ribonuclease H-like superfamily/Ribonuclease H"/>
    <property type="match status" value="1"/>
</dbReference>
<organism evidence="2 3">
    <name type="scientific">Dactylosporangium darangshiense</name>
    <dbReference type="NCBI Taxonomy" id="579108"/>
    <lineage>
        <taxon>Bacteria</taxon>
        <taxon>Bacillati</taxon>
        <taxon>Actinomycetota</taxon>
        <taxon>Actinomycetes</taxon>
        <taxon>Micromonosporales</taxon>
        <taxon>Micromonosporaceae</taxon>
        <taxon>Dactylosporangium</taxon>
    </lineage>
</organism>
<evidence type="ECO:0000259" key="1">
    <source>
        <dbReference type="PROSITE" id="PS50994"/>
    </source>
</evidence>
<dbReference type="PROSITE" id="PS50994">
    <property type="entry name" value="INTEGRASE"/>
    <property type="match status" value="1"/>
</dbReference>
<reference evidence="3" key="1">
    <citation type="journal article" date="2019" name="Int. J. Syst. Evol. Microbiol.">
        <title>The Global Catalogue of Microorganisms (GCM) 10K type strain sequencing project: providing services to taxonomists for standard genome sequencing and annotation.</title>
        <authorList>
            <consortium name="The Broad Institute Genomics Platform"/>
            <consortium name="The Broad Institute Genome Sequencing Center for Infectious Disease"/>
            <person name="Wu L."/>
            <person name="Ma J."/>
        </authorList>
    </citation>
    <scope>NUCLEOTIDE SEQUENCE [LARGE SCALE GENOMIC DNA]</scope>
    <source>
        <strain evidence="3">JCM 17441</strain>
    </source>
</reference>
<sequence length="268" mass="29423">MLASLARSVSADRARCGPSGCRCYAWRGRTVRGDTGIHGELLVLGVKVAASTVWEILNDSGIDPAPERTSDGWAVFLRSQADALLAADFFQTMTLTGSRTYVWAVIEHATRRVRILGATAHPTAAWVAQAVRNPAMDLQDAGYRVRFLIRDRDGKYPALFDTILADTGIAVVLTGVQVPRMNAVMEQWIQTCRRELLDRTSIWNQPHLLHALRQYEPALQTLIARTAASTTFDPYTRYPPRSPIPARSCTSTSAVAIASADLRPSTDA</sequence>
<keyword evidence="3" id="KW-1185">Reference proteome</keyword>
<accession>A0ABP8DP38</accession>
<proteinExistence type="predicted"/>